<dbReference type="OMA" id="MVENVIM"/>
<dbReference type="PANTHER" id="PTHR11237:SF4">
    <property type="entry name" value="5-DEMETHOXYUBIQUINONE HYDROXYLASE, MITOCHONDRIAL"/>
    <property type="match status" value="1"/>
</dbReference>
<keyword evidence="6" id="KW-0503">Monooxygenase</keyword>
<dbReference type="InterPro" id="IPR011566">
    <property type="entry name" value="Ubq_synth_Coq7"/>
</dbReference>
<keyword evidence="7" id="KW-0472">Membrane</keyword>
<comment type="caution">
    <text evidence="8">The sequence shown here is derived from an EMBL/GenBank/DDBJ whole genome shotgun (WGS) entry which is preliminary data.</text>
</comment>
<sequence length="113" mass="12796">MSGHQSPDPLLDQMIRVDHSGEAAAVEIYRGQMFWLAATEHGDQIHSMFKNELDHIKVMEKLIDKHNVRPSYLLPLWRFLGLSLGLGSGVFGHQASMGVTVMVENVIMDHYHE</sequence>
<proteinExistence type="predicted"/>
<evidence type="ECO:0000256" key="1">
    <source>
        <dbReference type="ARBA" id="ARBA00004749"/>
    </source>
</evidence>
<keyword evidence="9" id="KW-1185">Reference proteome</keyword>
<keyword evidence="2" id="KW-0831">Ubiquinone biosynthesis</keyword>
<evidence type="ECO:0000256" key="3">
    <source>
        <dbReference type="ARBA" id="ARBA00022723"/>
    </source>
</evidence>
<keyword evidence="4" id="KW-0560">Oxidoreductase</keyword>
<dbReference type="GO" id="GO:0008682">
    <property type="term" value="F:3-demethoxyubiquinol 3-hydroxylase activity"/>
    <property type="evidence" value="ECO:0007669"/>
    <property type="project" value="TreeGrafter"/>
</dbReference>
<protein>
    <submittedName>
        <fullName evidence="8">Ubiquinone biosynthesis protein COQ7</fullName>
    </submittedName>
</protein>
<evidence type="ECO:0000256" key="6">
    <source>
        <dbReference type="ARBA" id="ARBA00023033"/>
    </source>
</evidence>
<evidence type="ECO:0000313" key="9">
    <source>
        <dbReference type="Proteomes" id="UP000031668"/>
    </source>
</evidence>
<evidence type="ECO:0000313" key="8">
    <source>
        <dbReference type="EMBL" id="KII67438.1"/>
    </source>
</evidence>
<reference evidence="8 9" key="1">
    <citation type="journal article" date="2014" name="Genome Biol. Evol.">
        <title>The genome of the myxosporean Thelohanellus kitauei shows adaptations to nutrient acquisition within its fish host.</title>
        <authorList>
            <person name="Yang Y."/>
            <person name="Xiong J."/>
            <person name="Zhou Z."/>
            <person name="Huo F."/>
            <person name="Miao W."/>
            <person name="Ran C."/>
            <person name="Liu Y."/>
            <person name="Zhang J."/>
            <person name="Feng J."/>
            <person name="Wang M."/>
            <person name="Wang M."/>
            <person name="Wang L."/>
            <person name="Yao B."/>
        </authorList>
    </citation>
    <scope>NUCLEOTIDE SEQUENCE [LARGE SCALE GENOMIC DNA]</scope>
    <source>
        <strain evidence="8">Wuqing</strain>
    </source>
</reference>
<dbReference type="SUPFAM" id="SSF47240">
    <property type="entry name" value="Ferritin-like"/>
    <property type="match status" value="1"/>
</dbReference>
<dbReference type="PANTHER" id="PTHR11237">
    <property type="entry name" value="COENZYME Q10 BIOSYNTHESIS PROTEIN 7"/>
    <property type="match status" value="1"/>
</dbReference>
<name>A0A0C2JDX7_THEKT</name>
<dbReference type="OrthoDB" id="275371at2759"/>
<gene>
    <name evidence="8" type="ORF">RF11_07823</name>
</gene>
<evidence type="ECO:0000256" key="2">
    <source>
        <dbReference type="ARBA" id="ARBA00022688"/>
    </source>
</evidence>
<keyword evidence="3" id="KW-0479">Metal-binding</keyword>
<evidence type="ECO:0000256" key="7">
    <source>
        <dbReference type="ARBA" id="ARBA00023136"/>
    </source>
</evidence>
<dbReference type="AlphaFoldDB" id="A0A0C2JDX7"/>
<organism evidence="8 9">
    <name type="scientific">Thelohanellus kitauei</name>
    <name type="common">Myxosporean</name>
    <dbReference type="NCBI Taxonomy" id="669202"/>
    <lineage>
        <taxon>Eukaryota</taxon>
        <taxon>Metazoa</taxon>
        <taxon>Cnidaria</taxon>
        <taxon>Myxozoa</taxon>
        <taxon>Myxosporea</taxon>
        <taxon>Bivalvulida</taxon>
        <taxon>Platysporina</taxon>
        <taxon>Myxobolidae</taxon>
        <taxon>Thelohanellus</taxon>
    </lineage>
</organism>
<comment type="pathway">
    <text evidence="1">Cofactor biosynthesis; ubiquinone biosynthesis.</text>
</comment>
<accession>A0A0C2JDX7</accession>
<dbReference type="GO" id="GO:0046872">
    <property type="term" value="F:metal ion binding"/>
    <property type="evidence" value="ECO:0007669"/>
    <property type="project" value="UniProtKB-KW"/>
</dbReference>
<dbReference type="GO" id="GO:0006744">
    <property type="term" value="P:ubiquinone biosynthetic process"/>
    <property type="evidence" value="ECO:0007669"/>
    <property type="project" value="UniProtKB-KW"/>
</dbReference>
<evidence type="ECO:0000256" key="5">
    <source>
        <dbReference type="ARBA" id="ARBA00023004"/>
    </source>
</evidence>
<keyword evidence="8" id="KW-0830">Ubiquinone</keyword>
<dbReference type="EMBL" id="JWZT01003185">
    <property type="protein sequence ID" value="KII67438.1"/>
    <property type="molecule type" value="Genomic_DNA"/>
</dbReference>
<dbReference type="InterPro" id="IPR009078">
    <property type="entry name" value="Ferritin-like_SF"/>
</dbReference>
<dbReference type="GO" id="GO:0005743">
    <property type="term" value="C:mitochondrial inner membrane"/>
    <property type="evidence" value="ECO:0007669"/>
    <property type="project" value="TreeGrafter"/>
</dbReference>
<dbReference type="Proteomes" id="UP000031668">
    <property type="component" value="Unassembled WGS sequence"/>
</dbReference>
<keyword evidence="5" id="KW-0408">Iron</keyword>
<evidence type="ECO:0000256" key="4">
    <source>
        <dbReference type="ARBA" id="ARBA00023002"/>
    </source>
</evidence>
<dbReference type="Pfam" id="PF03232">
    <property type="entry name" value="COQ7"/>
    <property type="match status" value="1"/>
</dbReference>